<sequence length="412" mass="46433">MRVLLDSESASPDADRIPRAGSLSRDRRNSGRLIGSFSSRSSSKRQQVDMGLGLGSNKVGGSHAAAFLLGVALPTALLFLLASDRLGDGLSSISRSWGSAGTTQLLPVADDGAAPTRDQEVEFAGLAELLPKVAMEDRTVIITPVNEAWARPGSLLDLYLESFRNGENIAHLLNHVLVVALDTLGFERCKAVHPHCYLLRVATTTANMSSAKGFMSRDYLELVWTKLTFQQRVLELGYNFLFTDADMIWFRNPFRHIALYADMSCSSDDFKPSRAPMAQPLNTGLYYMKSTRRTIEMVRYWRAARARFPGRHDQWVFVVIKRELVSKLQVRIEPLDTVYFGGFCEYHDDPEKACTMHADCCIGLENKVHDLRDMAADWKNYTSLPPEERKKEGGFKWTYPDRCRKSSHWRKP</sequence>
<dbReference type="Pfam" id="PF03407">
    <property type="entry name" value="Nucleotid_trans"/>
    <property type="match status" value="1"/>
</dbReference>
<feature type="compositionally biased region" description="Basic and acidic residues" evidence="1">
    <location>
        <begin position="13"/>
        <end position="29"/>
    </location>
</feature>
<evidence type="ECO:0000259" key="2">
    <source>
        <dbReference type="Pfam" id="PF03407"/>
    </source>
</evidence>
<reference evidence="3 4" key="1">
    <citation type="submission" date="2018-04" db="EMBL/GenBank/DDBJ databases">
        <title>WGS assembly of Panicum hallii var. hallii HAL2.</title>
        <authorList>
            <person name="Lovell J."/>
            <person name="Jenkins J."/>
            <person name="Lowry D."/>
            <person name="Mamidi S."/>
            <person name="Sreedasyam A."/>
            <person name="Weng X."/>
            <person name="Barry K."/>
            <person name="Bonette J."/>
            <person name="Campitelli B."/>
            <person name="Daum C."/>
            <person name="Gordon S."/>
            <person name="Gould B."/>
            <person name="Lipzen A."/>
            <person name="MacQueen A."/>
            <person name="Palacio-Mejia J."/>
            <person name="Plott C."/>
            <person name="Shakirov E."/>
            <person name="Shu S."/>
            <person name="Yoshinaga Y."/>
            <person name="Zane M."/>
            <person name="Rokhsar D."/>
            <person name="Grimwood J."/>
            <person name="Schmutz J."/>
            <person name="Juenger T."/>
        </authorList>
    </citation>
    <scope>NUCLEOTIDE SEQUENCE [LARGE SCALE GENOMIC DNA]</scope>
    <source>
        <strain evidence="4">cv. HAL2</strain>
    </source>
</reference>
<accession>A0A2T7DCG9</accession>
<evidence type="ECO:0000256" key="1">
    <source>
        <dbReference type="SAM" id="MobiDB-lite"/>
    </source>
</evidence>
<dbReference type="Proteomes" id="UP000244336">
    <property type="component" value="Chromosome 5"/>
</dbReference>
<dbReference type="InterPro" id="IPR005069">
    <property type="entry name" value="Nucl-diP-sugar_transferase"/>
</dbReference>
<feature type="domain" description="Nucleotide-diphospho-sugar transferase" evidence="2">
    <location>
        <begin position="171"/>
        <end position="371"/>
    </location>
</feature>
<feature type="compositionally biased region" description="Basic and acidic residues" evidence="1">
    <location>
        <begin position="386"/>
        <end position="404"/>
    </location>
</feature>
<feature type="region of interest" description="Disordered" evidence="1">
    <location>
        <begin position="386"/>
        <end position="412"/>
    </location>
</feature>
<dbReference type="Gramene" id="PUZ53264">
    <property type="protein sequence ID" value="PUZ53264"/>
    <property type="gene ID" value="GQ55_5G039200"/>
</dbReference>
<protein>
    <recommendedName>
        <fullName evidence="2">Nucleotide-diphospho-sugar transferase domain-containing protein</fullName>
    </recommendedName>
</protein>
<feature type="region of interest" description="Disordered" evidence="1">
    <location>
        <begin position="1"/>
        <end position="44"/>
    </location>
</feature>
<dbReference type="InterPro" id="IPR044821">
    <property type="entry name" value="At1g28695/At4g15970-like"/>
</dbReference>
<gene>
    <name evidence="3" type="ORF">GQ55_5G039200</name>
</gene>
<name>A0A2T7DCG9_9POAL</name>
<evidence type="ECO:0000313" key="3">
    <source>
        <dbReference type="EMBL" id="PUZ53264.1"/>
    </source>
</evidence>
<dbReference type="PANTHER" id="PTHR46038:SF9">
    <property type="entry name" value="OS01G0920800 PROTEIN"/>
    <property type="match status" value="1"/>
</dbReference>
<dbReference type="EMBL" id="CM009753">
    <property type="protein sequence ID" value="PUZ53264.1"/>
    <property type="molecule type" value="Genomic_DNA"/>
</dbReference>
<proteinExistence type="predicted"/>
<dbReference type="PANTHER" id="PTHR46038">
    <property type="entry name" value="EXPRESSED PROTEIN-RELATED"/>
    <property type="match status" value="1"/>
</dbReference>
<organism evidence="3 4">
    <name type="scientific">Panicum hallii var. hallii</name>
    <dbReference type="NCBI Taxonomy" id="1504633"/>
    <lineage>
        <taxon>Eukaryota</taxon>
        <taxon>Viridiplantae</taxon>
        <taxon>Streptophyta</taxon>
        <taxon>Embryophyta</taxon>
        <taxon>Tracheophyta</taxon>
        <taxon>Spermatophyta</taxon>
        <taxon>Magnoliopsida</taxon>
        <taxon>Liliopsida</taxon>
        <taxon>Poales</taxon>
        <taxon>Poaceae</taxon>
        <taxon>PACMAD clade</taxon>
        <taxon>Panicoideae</taxon>
        <taxon>Panicodae</taxon>
        <taxon>Paniceae</taxon>
        <taxon>Panicinae</taxon>
        <taxon>Panicum</taxon>
        <taxon>Panicum sect. Panicum</taxon>
    </lineage>
</organism>
<dbReference type="AlphaFoldDB" id="A0A2T7DCG9"/>
<feature type="compositionally biased region" description="Low complexity" evidence="1">
    <location>
        <begin position="31"/>
        <end position="41"/>
    </location>
</feature>
<evidence type="ECO:0000313" key="4">
    <source>
        <dbReference type="Proteomes" id="UP000244336"/>
    </source>
</evidence>
<dbReference type="OrthoDB" id="604820at2759"/>
<keyword evidence="4" id="KW-1185">Reference proteome</keyword>
<dbReference type="STRING" id="1504633.A0A2T7DCG9"/>